<dbReference type="Proteomes" id="UP000241010">
    <property type="component" value="Unassembled WGS sequence"/>
</dbReference>
<dbReference type="AlphaFoldDB" id="A0A2T4JSL1"/>
<dbReference type="InterPro" id="IPR006439">
    <property type="entry name" value="HAD-SF_hydro_IA"/>
</dbReference>
<dbReference type="PANTHER" id="PTHR43434">
    <property type="entry name" value="PHOSPHOGLYCOLATE PHOSPHATASE"/>
    <property type="match status" value="1"/>
</dbReference>
<dbReference type="NCBIfam" id="TIGR01449">
    <property type="entry name" value="PGP_bact"/>
    <property type="match status" value="1"/>
</dbReference>
<comment type="caution">
    <text evidence="11">The sequence shown here is derived from an EMBL/GenBank/DDBJ whole genome shotgun (WGS) entry which is preliminary data.</text>
</comment>
<dbReference type="InterPro" id="IPR023198">
    <property type="entry name" value="PGP-like_dom2"/>
</dbReference>
<evidence type="ECO:0000256" key="6">
    <source>
        <dbReference type="ARBA" id="ARBA00022723"/>
    </source>
</evidence>
<dbReference type="GO" id="GO:0005829">
    <property type="term" value="C:cytosol"/>
    <property type="evidence" value="ECO:0007669"/>
    <property type="project" value="TreeGrafter"/>
</dbReference>
<dbReference type="GO" id="GO:0005975">
    <property type="term" value="P:carbohydrate metabolic process"/>
    <property type="evidence" value="ECO:0007669"/>
    <property type="project" value="InterPro"/>
</dbReference>
<keyword evidence="6 10" id="KW-0479">Metal-binding</keyword>
<dbReference type="Gene3D" id="3.40.50.1000">
    <property type="entry name" value="HAD superfamily/HAD-like"/>
    <property type="match status" value="1"/>
</dbReference>
<dbReference type="Pfam" id="PF13419">
    <property type="entry name" value="HAD_2"/>
    <property type="match status" value="1"/>
</dbReference>
<comment type="catalytic activity">
    <reaction evidence="1 10">
        <text>2-phosphoglycolate + H2O = glycolate + phosphate</text>
        <dbReference type="Rhea" id="RHEA:14369"/>
        <dbReference type="ChEBI" id="CHEBI:15377"/>
        <dbReference type="ChEBI" id="CHEBI:29805"/>
        <dbReference type="ChEBI" id="CHEBI:43474"/>
        <dbReference type="ChEBI" id="CHEBI:58033"/>
        <dbReference type="EC" id="3.1.3.18"/>
    </reaction>
</comment>
<dbReference type="PRINTS" id="PR00413">
    <property type="entry name" value="HADHALOGNASE"/>
</dbReference>
<feature type="active site" description="Nucleophile" evidence="10">
    <location>
        <position position="7"/>
    </location>
</feature>
<feature type="binding site" evidence="10">
    <location>
        <position position="167"/>
    </location>
    <ligand>
        <name>Mg(2+)</name>
        <dbReference type="ChEBI" id="CHEBI:18420"/>
    </ligand>
</feature>
<dbReference type="Gene3D" id="1.10.150.240">
    <property type="entry name" value="Putative phosphatase, domain 2"/>
    <property type="match status" value="1"/>
</dbReference>
<evidence type="ECO:0000256" key="5">
    <source>
        <dbReference type="ARBA" id="ARBA00013078"/>
    </source>
</evidence>
<dbReference type="GO" id="GO:0008967">
    <property type="term" value="F:phosphoglycolate phosphatase activity"/>
    <property type="evidence" value="ECO:0007669"/>
    <property type="project" value="UniProtKB-UniRule"/>
</dbReference>
<keyword evidence="9 10" id="KW-0119">Carbohydrate metabolism</keyword>
<comment type="similarity">
    <text evidence="4 10">Belongs to the HAD-like hydrolase superfamily. CbbY/CbbZ/Gph/YieH family.</text>
</comment>
<dbReference type="PANTHER" id="PTHR43434:SF1">
    <property type="entry name" value="PHOSPHOGLYCOLATE PHOSPHATASE"/>
    <property type="match status" value="1"/>
</dbReference>
<dbReference type="InterPro" id="IPR023214">
    <property type="entry name" value="HAD_sf"/>
</dbReference>
<evidence type="ECO:0000256" key="8">
    <source>
        <dbReference type="ARBA" id="ARBA00022842"/>
    </source>
</evidence>
<dbReference type="InterPro" id="IPR050155">
    <property type="entry name" value="HAD-like_hydrolase_sf"/>
</dbReference>
<dbReference type="OrthoDB" id="9793014at2"/>
<dbReference type="NCBIfam" id="TIGR01549">
    <property type="entry name" value="HAD-SF-IA-v1"/>
    <property type="match status" value="1"/>
</dbReference>
<dbReference type="GO" id="GO:0046295">
    <property type="term" value="P:glycolate biosynthetic process"/>
    <property type="evidence" value="ECO:0007669"/>
    <property type="project" value="UniProtKB-UniRule"/>
</dbReference>
<evidence type="ECO:0000256" key="10">
    <source>
        <dbReference type="HAMAP-Rule" id="MF_00495"/>
    </source>
</evidence>
<dbReference type="EC" id="3.1.3.18" evidence="5 10"/>
<dbReference type="GO" id="GO:0006281">
    <property type="term" value="P:DNA repair"/>
    <property type="evidence" value="ECO:0007669"/>
    <property type="project" value="TreeGrafter"/>
</dbReference>
<gene>
    <name evidence="11" type="primary">gph</name>
    <name evidence="11" type="ORF">C5F48_14990</name>
</gene>
<dbReference type="InterPro" id="IPR041492">
    <property type="entry name" value="HAD_2"/>
</dbReference>
<dbReference type="InterPro" id="IPR037512">
    <property type="entry name" value="PGPase_prok"/>
</dbReference>
<evidence type="ECO:0000256" key="2">
    <source>
        <dbReference type="ARBA" id="ARBA00001946"/>
    </source>
</evidence>
<dbReference type="SUPFAM" id="SSF56784">
    <property type="entry name" value="HAD-like"/>
    <property type="match status" value="1"/>
</dbReference>
<name>A0A2T4JSL1_9RHOB</name>
<dbReference type="SFLD" id="SFLDS00003">
    <property type="entry name" value="Haloacid_Dehalogenase"/>
    <property type="match status" value="1"/>
</dbReference>
<dbReference type="SFLD" id="SFLDG01129">
    <property type="entry name" value="C1.5:_HAD__Beta-PGM__Phosphata"/>
    <property type="match status" value="1"/>
</dbReference>
<feature type="binding site" evidence="10">
    <location>
        <position position="9"/>
    </location>
    <ligand>
        <name>Mg(2+)</name>
        <dbReference type="ChEBI" id="CHEBI:18420"/>
    </ligand>
</feature>
<evidence type="ECO:0000256" key="3">
    <source>
        <dbReference type="ARBA" id="ARBA00004818"/>
    </source>
</evidence>
<accession>A0A2T4JSL1</accession>
<dbReference type="RefSeq" id="WP_107664705.1">
    <property type="nucleotide sequence ID" value="NZ_PZKG01000076.1"/>
</dbReference>
<comment type="cofactor">
    <cofactor evidence="2 10">
        <name>Mg(2+)</name>
        <dbReference type="ChEBI" id="CHEBI:18420"/>
    </cofactor>
</comment>
<keyword evidence="7 10" id="KW-0378">Hydrolase</keyword>
<evidence type="ECO:0000256" key="9">
    <source>
        <dbReference type="ARBA" id="ARBA00023277"/>
    </source>
</evidence>
<evidence type="ECO:0000256" key="4">
    <source>
        <dbReference type="ARBA" id="ARBA00006171"/>
    </source>
</evidence>
<dbReference type="InterPro" id="IPR036412">
    <property type="entry name" value="HAD-like_sf"/>
</dbReference>
<evidence type="ECO:0000256" key="7">
    <source>
        <dbReference type="ARBA" id="ARBA00022801"/>
    </source>
</evidence>
<evidence type="ECO:0000256" key="1">
    <source>
        <dbReference type="ARBA" id="ARBA00000830"/>
    </source>
</evidence>
<dbReference type="EMBL" id="PZKG01000076">
    <property type="protein sequence ID" value="PTE20895.1"/>
    <property type="molecule type" value="Genomic_DNA"/>
</dbReference>
<dbReference type="HAMAP" id="MF_00495">
    <property type="entry name" value="GPH_hydrolase_bact"/>
    <property type="match status" value="1"/>
</dbReference>
<feature type="binding site" evidence="10">
    <location>
        <position position="7"/>
    </location>
    <ligand>
        <name>Mg(2+)</name>
        <dbReference type="ChEBI" id="CHEBI:18420"/>
    </ligand>
</feature>
<sequence>MAAVIFDLDGTLVDSAPDIHAALNLTLAEEAAPPLTLPQVVSFIGNGVPVLIERVMRARGEPADAARHKDLHDRFMRHYNADPATLTTLYPGVEACLRGLSASGWQIGLCTNKPQGPSREILGSFGLLELFAVVIGGDSLSVKKPDPAPLRAAAAAFAAGPVLYVGDSEVDAATAAAAGLPFALFTEGYRKTPAQDLPHQALFSHFDALPALLQGLARS</sequence>
<protein>
    <recommendedName>
        <fullName evidence="5 10">Phosphoglycolate phosphatase</fullName>
        <shortName evidence="10">PGP</shortName>
        <shortName evidence="10">PGPase</shortName>
        <ecNumber evidence="5 10">3.1.3.18</ecNumber>
    </recommendedName>
</protein>
<dbReference type="UniPathway" id="UPA00865">
    <property type="reaction ID" value="UER00834"/>
</dbReference>
<organism evidence="11 12">
    <name type="scientific">Cereibacter changlensis JA139</name>
    <dbReference type="NCBI Taxonomy" id="1188249"/>
    <lineage>
        <taxon>Bacteria</taxon>
        <taxon>Pseudomonadati</taxon>
        <taxon>Pseudomonadota</taxon>
        <taxon>Alphaproteobacteria</taxon>
        <taxon>Rhodobacterales</taxon>
        <taxon>Paracoccaceae</taxon>
        <taxon>Cereibacter</taxon>
    </lineage>
</organism>
<reference evidence="11 12" key="1">
    <citation type="submission" date="2018-03" db="EMBL/GenBank/DDBJ databases">
        <title>Cereibacter changlensis.</title>
        <authorList>
            <person name="Meyer T.E."/>
            <person name="Miller S."/>
            <person name="Lodha T."/>
            <person name="Gandham S."/>
            <person name="Chintalapati S."/>
            <person name="Chintalapati V.R."/>
        </authorList>
    </citation>
    <scope>NUCLEOTIDE SEQUENCE [LARGE SCALE GENOMIC DNA]</scope>
    <source>
        <strain evidence="11 12">JA139</strain>
    </source>
</reference>
<dbReference type="GO" id="GO:0046872">
    <property type="term" value="F:metal ion binding"/>
    <property type="evidence" value="ECO:0007669"/>
    <property type="project" value="UniProtKB-KW"/>
</dbReference>
<proteinExistence type="inferred from homology"/>
<evidence type="ECO:0000313" key="12">
    <source>
        <dbReference type="Proteomes" id="UP000241010"/>
    </source>
</evidence>
<comment type="pathway">
    <text evidence="3 10">Organic acid metabolism; glycolate biosynthesis; glycolate from 2-phosphoglycolate: step 1/1.</text>
</comment>
<comment type="function">
    <text evidence="10">Specifically catalyzes the dephosphorylation of 2-phosphoglycolate. Is involved in the dissimilation of the intracellular 2-phosphoglycolate formed during the DNA repair of 3'-phosphoglycolate ends, a major class of DNA lesions induced by oxidative stress.</text>
</comment>
<keyword evidence="8 10" id="KW-0460">Magnesium</keyword>
<evidence type="ECO:0000313" key="11">
    <source>
        <dbReference type="EMBL" id="PTE20895.1"/>
    </source>
</evidence>
<keyword evidence="12" id="KW-1185">Reference proteome</keyword>